<protein>
    <recommendedName>
        <fullName evidence="3">Movement protein</fullName>
    </recommendedName>
    <alternativeName>
        <fullName evidence="9">Cell-to-cell transport protein</fullName>
    </alternativeName>
</protein>
<accession>Q8JTA6</accession>
<keyword evidence="7" id="KW-1031">Host cell junction</keyword>
<dbReference type="RefSeq" id="NP_659393.1">
    <property type="nucleotide sequence ID" value="NC_004036.1"/>
</dbReference>
<dbReference type="InterPro" id="IPR028919">
    <property type="entry name" value="Viral_movement"/>
</dbReference>
<comment type="function">
    <text evidence="8">Transports viral genome to neighboring plant cells directly through plasmosdesmata, without any budding. The movement protein allows efficient cell to cell propagation, by bypassing the host cell wall barrier. Acts by forming tubules structures that increase the size exclusion limit (SEL) of plasmodesmata, thereby allowing viral ribonucleocapsids to spread directly to neighboring cells.</text>
</comment>
<dbReference type="Proteomes" id="UP000201177">
    <property type="component" value="Segment"/>
</dbReference>
<evidence type="ECO:0000256" key="7">
    <source>
        <dbReference type="ARBA" id="ARBA00023081"/>
    </source>
</evidence>
<dbReference type="Pfam" id="PF01107">
    <property type="entry name" value="MP"/>
    <property type="match status" value="1"/>
</dbReference>
<evidence type="ECO:0000313" key="11">
    <source>
        <dbReference type="EMBL" id="AAM53124.1"/>
    </source>
</evidence>
<keyword evidence="5" id="KW-0916">Viral movement protein</keyword>
<evidence type="ECO:0000256" key="2">
    <source>
        <dbReference type="ARBA" id="ARBA00009255"/>
    </source>
</evidence>
<evidence type="ECO:0000256" key="9">
    <source>
        <dbReference type="ARBA" id="ARBA00030527"/>
    </source>
</evidence>
<dbReference type="EMBL" id="AF454635">
    <property type="protein sequence ID" value="AAM53124.1"/>
    <property type="molecule type" value="Genomic_DNA"/>
</dbReference>
<evidence type="ECO:0000256" key="1">
    <source>
        <dbReference type="ARBA" id="ARBA00004621"/>
    </source>
</evidence>
<evidence type="ECO:0000256" key="4">
    <source>
        <dbReference type="ARBA" id="ARBA00022448"/>
    </source>
</evidence>
<reference evidence="11 12" key="2">
    <citation type="journal article" date="2002" name="Transgenics">
        <title>Promoter deletion and comparative expression analysis of the Mirabilis mosaic caulimovirus (MMV) sub-genomic transcript (Sgt) promoter in transgenic plants.</title>
        <authorList>
            <person name="Dey N."/>
            <person name="Maiti I.B."/>
        </authorList>
    </citation>
    <scope>NUCLEOTIDE SEQUENCE [LARGE SCALE GENOMIC DNA]</scope>
</reference>
<dbReference type="OrthoDB" id="10370at10239"/>
<dbReference type="InterPro" id="IPR051596">
    <property type="entry name" value="Caulimoviridae_Movement"/>
</dbReference>
<feature type="coiled-coil region" evidence="10">
    <location>
        <begin position="295"/>
        <end position="322"/>
    </location>
</feature>
<evidence type="ECO:0000313" key="12">
    <source>
        <dbReference type="Proteomes" id="UP000201177"/>
    </source>
</evidence>
<evidence type="ECO:0000256" key="10">
    <source>
        <dbReference type="SAM" id="Coils"/>
    </source>
</evidence>
<name>Q8JTA6_9VIRU</name>
<dbReference type="GeneID" id="949173"/>
<keyword evidence="4" id="KW-0813">Transport</keyword>
<sequence>MNQEDKNLEDHTSEKDNHIIFKNEDNMGYQVNIMIQQDQLKKINKKKLSLSKEEVFTSSLWNNVKSMLNRKNEIIYCISSQEMSVDISDVSGRVYLPLLPKKEVEQKLSKLKPELRKKISIVHFGAIKILITAQFSHGINSPIKMALIDNRIKDRKDCLLGTARGNLSHGKFMFTVYPKFGVSLNTQRFDEILSFIHEFERPDLMDKGDKIFSVTYLTAYALANSIHSIEYKNNSDIEIDEVFSELGNVQERSFCEIPSYDENWSINIDRNKTRINSKPRETVRGNTLTFGEGTSQNQNQLLRQMSKNIDCLREKLEQISGNE</sequence>
<dbReference type="GO" id="GO:0044219">
    <property type="term" value="C:host cell plasmodesma"/>
    <property type="evidence" value="ECO:0007669"/>
    <property type="project" value="UniProtKB-SubCell"/>
</dbReference>
<dbReference type="KEGG" id="vg:949173"/>
<evidence type="ECO:0000256" key="8">
    <source>
        <dbReference type="ARBA" id="ARBA00024940"/>
    </source>
</evidence>
<dbReference type="GO" id="GO:0046740">
    <property type="term" value="P:transport of virus in host, cell to cell"/>
    <property type="evidence" value="ECO:0007669"/>
    <property type="project" value="UniProtKB-KW"/>
</dbReference>
<evidence type="ECO:0000256" key="3">
    <source>
        <dbReference type="ARBA" id="ARBA00014660"/>
    </source>
</evidence>
<dbReference type="PANTHER" id="PTHR47599:SF3">
    <property type="entry name" value="CELL-TO-CELL MOVEMENT PROTEIN"/>
    <property type="match status" value="1"/>
</dbReference>
<dbReference type="PANTHER" id="PTHR47599">
    <property type="entry name" value="CELL-TO-CELL MOVEMENT PROTEIN"/>
    <property type="match status" value="1"/>
</dbReference>
<evidence type="ECO:0000256" key="5">
    <source>
        <dbReference type="ARBA" id="ARBA00023031"/>
    </source>
</evidence>
<proteinExistence type="inferred from homology"/>
<keyword evidence="12" id="KW-1185">Reference proteome</keyword>
<evidence type="ECO:0000256" key="6">
    <source>
        <dbReference type="ARBA" id="ARBA00023054"/>
    </source>
</evidence>
<comment type="similarity">
    <text evidence="2">Belongs to the caulimoviridae movement protein family.</text>
</comment>
<reference evidence="11 12" key="1">
    <citation type="journal article" date="1999" name="Plant Mol. Biol.">
        <title>Structure and promoter/leader deletion analysis of mirabilis mosaic virus (MMV) full-length transcript promoter in transgenic plants.</title>
        <authorList>
            <person name="Dey N."/>
            <person name="Maiti I.B."/>
        </authorList>
    </citation>
    <scope>NUCLEOTIDE SEQUENCE [LARGE SCALE GENOMIC DNA]</scope>
</reference>
<organism evidence="11 12">
    <name type="scientific">Mirabilis mosaic virus</name>
    <dbReference type="NCBI Taxonomy" id="194445"/>
    <lineage>
        <taxon>Viruses</taxon>
        <taxon>Riboviria</taxon>
        <taxon>Pararnavirae</taxon>
        <taxon>Artverviricota</taxon>
        <taxon>Revtraviricetes</taxon>
        <taxon>Ortervirales</taxon>
        <taxon>Caulimoviridae</taxon>
        <taxon>Caulimovirus</taxon>
        <taxon>Caulimovirus tessellomirabilis</taxon>
    </lineage>
</organism>
<keyword evidence="6 10" id="KW-0175">Coiled coil</keyword>
<comment type="subcellular location">
    <subcellularLocation>
        <location evidence="1">Host cell junction</location>
        <location evidence="1">Host plasmodesma</location>
    </subcellularLocation>
</comment>